<dbReference type="AlphaFoldDB" id="A0A1S8T886"/>
<gene>
    <name evidence="2" type="ORF">CLPUN_44290</name>
</gene>
<accession>A0A1S8T886</accession>
<keyword evidence="3" id="KW-1185">Reference proteome</keyword>
<feature type="transmembrane region" description="Helical" evidence="1">
    <location>
        <begin position="119"/>
        <end position="139"/>
    </location>
</feature>
<name>A0A1S8T886_9CLOT</name>
<evidence type="ECO:0000313" key="3">
    <source>
        <dbReference type="Proteomes" id="UP000190890"/>
    </source>
</evidence>
<feature type="transmembrane region" description="Helical" evidence="1">
    <location>
        <begin position="60"/>
        <end position="76"/>
    </location>
</feature>
<comment type="caution">
    <text evidence="2">The sequence shown here is derived from an EMBL/GenBank/DDBJ whole genome shotgun (WGS) entry which is preliminary data.</text>
</comment>
<keyword evidence="1" id="KW-1133">Transmembrane helix</keyword>
<proteinExistence type="predicted"/>
<feature type="transmembrane region" description="Helical" evidence="1">
    <location>
        <begin position="37"/>
        <end position="54"/>
    </location>
</feature>
<keyword evidence="1" id="KW-0472">Membrane</keyword>
<evidence type="ECO:0000313" key="2">
    <source>
        <dbReference type="EMBL" id="OOM73675.1"/>
    </source>
</evidence>
<dbReference type="RefSeq" id="WP_077849371.1">
    <property type="nucleotide sequence ID" value="NZ_LZZM01000212.1"/>
</dbReference>
<reference evidence="2 3" key="1">
    <citation type="submission" date="2016-05" db="EMBL/GenBank/DDBJ databases">
        <title>Microbial solvent formation.</title>
        <authorList>
            <person name="Poehlein A."/>
            <person name="Montoya Solano J.D."/>
            <person name="Flitsch S."/>
            <person name="Krabben P."/>
            <person name="Duerre P."/>
            <person name="Daniel R."/>
        </authorList>
    </citation>
    <scope>NUCLEOTIDE SEQUENCE [LARGE SCALE GENOMIC DNA]</scope>
    <source>
        <strain evidence="2 3">DSM 2619</strain>
    </source>
</reference>
<keyword evidence="1" id="KW-0812">Transmembrane</keyword>
<organism evidence="2 3">
    <name type="scientific">Clostridium puniceum</name>
    <dbReference type="NCBI Taxonomy" id="29367"/>
    <lineage>
        <taxon>Bacteria</taxon>
        <taxon>Bacillati</taxon>
        <taxon>Bacillota</taxon>
        <taxon>Clostridia</taxon>
        <taxon>Eubacteriales</taxon>
        <taxon>Clostridiaceae</taxon>
        <taxon>Clostridium</taxon>
    </lineage>
</organism>
<dbReference type="OrthoDB" id="1936406at2"/>
<feature type="transmembrane region" description="Helical" evidence="1">
    <location>
        <begin position="88"/>
        <end position="107"/>
    </location>
</feature>
<dbReference type="Proteomes" id="UP000190890">
    <property type="component" value="Unassembled WGS sequence"/>
</dbReference>
<sequence>MLKLTYIEFFLRTLPEIFILVYGIHILSKKSIDIKKYIFCSIVLSILTFFVRWLPIYFGVHTIIDIILTISMMFIIKITLMTSIYNTFVMYFLLSISEFINMGALRLLNINTSIDFYSPYQKCILGLPSLIIVFLFIIISKYISKRGAIQDVYN</sequence>
<dbReference type="EMBL" id="LZZM01000212">
    <property type="protein sequence ID" value="OOM73675.1"/>
    <property type="molecule type" value="Genomic_DNA"/>
</dbReference>
<feature type="transmembrane region" description="Helical" evidence="1">
    <location>
        <begin position="6"/>
        <end position="25"/>
    </location>
</feature>
<evidence type="ECO:0000256" key="1">
    <source>
        <dbReference type="SAM" id="Phobius"/>
    </source>
</evidence>
<dbReference type="STRING" id="29367.CLPUN_44290"/>
<protein>
    <submittedName>
        <fullName evidence="2">Uncharacterized protein</fullName>
    </submittedName>
</protein>